<dbReference type="Proteomes" id="UP000003250">
    <property type="component" value="Unassembled WGS sequence"/>
</dbReference>
<dbReference type="EMBL" id="AHAM01000087">
    <property type="protein sequence ID" value="EHK57091.1"/>
    <property type="molecule type" value="Genomic_DNA"/>
</dbReference>
<organism evidence="1 2">
    <name type="scientific">Mesorhizobium alhagi CCNWXJ12-2</name>
    <dbReference type="NCBI Taxonomy" id="1107882"/>
    <lineage>
        <taxon>Bacteria</taxon>
        <taxon>Pseudomonadati</taxon>
        <taxon>Pseudomonadota</taxon>
        <taxon>Alphaproteobacteria</taxon>
        <taxon>Hyphomicrobiales</taxon>
        <taxon>Phyllobacteriaceae</taxon>
        <taxon>Allomesorhizobium</taxon>
    </lineage>
</organism>
<reference evidence="1 2" key="1">
    <citation type="journal article" date="2012" name="J. Bacteriol.">
        <title>Draft Genome Sequence of Mesorhizobium alhagi CCNWXJ12-2T, a Novel Salt-Resistant Species Isolated from the Desert of Northwestern China.</title>
        <authorList>
            <person name="Zhou M."/>
            <person name="Chen W."/>
            <person name="Chen H."/>
            <person name="Wei G."/>
        </authorList>
    </citation>
    <scope>NUCLEOTIDE SEQUENCE [LARGE SCALE GENOMIC DNA]</scope>
    <source>
        <strain evidence="1 2">CCNWXJ12-2</strain>
    </source>
</reference>
<dbReference type="AlphaFoldDB" id="H0HQB9"/>
<accession>H0HQB9</accession>
<keyword evidence="2" id="KW-1185">Reference proteome</keyword>
<name>H0HQB9_9HYPH</name>
<gene>
    <name evidence="1" type="ORF">MAXJ12_11747</name>
</gene>
<evidence type="ECO:0000313" key="2">
    <source>
        <dbReference type="Proteomes" id="UP000003250"/>
    </source>
</evidence>
<protein>
    <submittedName>
        <fullName evidence="1">Uncharacterized protein</fullName>
    </submittedName>
</protein>
<evidence type="ECO:0000313" key="1">
    <source>
        <dbReference type="EMBL" id="EHK57091.1"/>
    </source>
</evidence>
<sequence>MISVAHASADHSALARTSEIDLISMYFMRSAKRGKDCAACSFGM</sequence>
<proteinExistence type="predicted"/>